<dbReference type="InterPro" id="IPR015507">
    <property type="entry name" value="rRNA-MeTfrase_E"/>
</dbReference>
<dbReference type="GO" id="GO:0006508">
    <property type="term" value="P:proteolysis"/>
    <property type="evidence" value="ECO:0007669"/>
    <property type="project" value="UniProtKB-KW"/>
</dbReference>
<comment type="similarity">
    <text evidence="1">Belongs to the peptidase S28 family.</text>
</comment>
<dbReference type="GO" id="GO:0001510">
    <property type="term" value="P:RNA methylation"/>
    <property type="evidence" value="ECO:0007669"/>
    <property type="project" value="InterPro"/>
</dbReference>
<dbReference type="GO" id="GO:0008168">
    <property type="term" value="F:methyltransferase activity"/>
    <property type="evidence" value="ECO:0007669"/>
    <property type="project" value="InterPro"/>
</dbReference>
<evidence type="ECO:0000256" key="3">
    <source>
        <dbReference type="ARBA" id="ARBA00022729"/>
    </source>
</evidence>
<dbReference type="HAMAP" id="MF_01547">
    <property type="entry name" value="RNA_methyltr_E"/>
    <property type="match status" value="1"/>
</dbReference>
<dbReference type="InterPro" id="IPR009917">
    <property type="entry name" value="SRA1/Sec31"/>
</dbReference>
<comment type="caution">
    <text evidence="9">The sequence shown here is derived from an EMBL/GenBank/DDBJ whole genome shotgun (WGS) entry which is preliminary data.</text>
</comment>
<dbReference type="InterPro" id="IPR008758">
    <property type="entry name" value="Peptidase_S28"/>
</dbReference>
<dbReference type="EMBL" id="JYDL01000033">
    <property type="protein sequence ID" value="KRX22230.1"/>
    <property type="molecule type" value="Genomic_DNA"/>
</dbReference>
<feature type="domain" description="Ribosomal RNA methyltransferase FtsJ" evidence="7">
    <location>
        <begin position="825"/>
        <end position="1016"/>
    </location>
</feature>
<evidence type="ECO:0000256" key="2">
    <source>
        <dbReference type="ARBA" id="ARBA00022670"/>
    </source>
</evidence>
<feature type="compositionally biased region" description="Low complexity" evidence="6">
    <location>
        <begin position="545"/>
        <end position="559"/>
    </location>
</feature>
<dbReference type="Gene3D" id="3.40.50.1820">
    <property type="entry name" value="alpha/beta hydrolase"/>
    <property type="match status" value="1"/>
</dbReference>
<keyword evidence="5" id="KW-0325">Glycoprotein</keyword>
<dbReference type="Pfam" id="PF01728">
    <property type="entry name" value="FtsJ"/>
    <property type="match status" value="1"/>
</dbReference>
<dbReference type="SUPFAM" id="SSF53474">
    <property type="entry name" value="alpha/beta-Hydrolases"/>
    <property type="match status" value="2"/>
</dbReference>
<accession>A0A0V0S620</accession>
<dbReference type="PANTHER" id="PTHR11010">
    <property type="entry name" value="PROTEASE S28 PRO-X CARBOXYPEPTIDASE-RELATED"/>
    <property type="match status" value="1"/>
</dbReference>
<evidence type="ECO:0000256" key="4">
    <source>
        <dbReference type="ARBA" id="ARBA00022801"/>
    </source>
</evidence>
<dbReference type="InterPro" id="IPR029063">
    <property type="entry name" value="SAM-dependent_MTases_sf"/>
</dbReference>
<evidence type="ECO:0000259" key="7">
    <source>
        <dbReference type="Pfam" id="PF01728"/>
    </source>
</evidence>
<dbReference type="GO" id="GO:0070008">
    <property type="term" value="F:serine-type exopeptidase activity"/>
    <property type="evidence" value="ECO:0007669"/>
    <property type="project" value="InterPro"/>
</dbReference>
<keyword evidence="3" id="KW-0732">Signal</keyword>
<dbReference type="SUPFAM" id="SSF53335">
    <property type="entry name" value="S-adenosyl-L-methionine-dependent methyltransferases"/>
    <property type="match status" value="1"/>
</dbReference>
<dbReference type="PANTHER" id="PTHR11010:SF38">
    <property type="entry name" value="LYSOSOMAL PRO-X CARBOXYPEPTIDASE"/>
    <property type="match status" value="1"/>
</dbReference>
<dbReference type="OrthoDB" id="2130629at2759"/>
<feature type="domain" description="SRA1/Sec31" evidence="8">
    <location>
        <begin position="592"/>
        <end position="696"/>
    </location>
</feature>
<dbReference type="GO" id="GO:0008239">
    <property type="term" value="F:dipeptidyl-peptidase activity"/>
    <property type="evidence" value="ECO:0007669"/>
    <property type="project" value="TreeGrafter"/>
</dbReference>
<dbReference type="STRING" id="6336.A0A0V0S620"/>
<keyword evidence="4" id="KW-0378">Hydrolase</keyword>
<dbReference type="Gene3D" id="3.40.50.150">
    <property type="entry name" value="Vaccinia Virus protein VP39"/>
    <property type="match status" value="1"/>
</dbReference>
<evidence type="ECO:0000256" key="1">
    <source>
        <dbReference type="ARBA" id="ARBA00011079"/>
    </source>
</evidence>
<keyword evidence="2" id="KW-0645">Protease</keyword>
<dbReference type="Gene3D" id="1.20.120.980">
    <property type="entry name" value="Serine carboxypeptidase S28, SKS domain"/>
    <property type="match status" value="1"/>
</dbReference>
<feature type="compositionally biased region" description="Polar residues" evidence="6">
    <location>
        <begin position="568"/>
        <end position="578"/>
    </location>
</feature>
<evidence type="ECO:0000313" key="9">
    <source>
        <dbReference type="EMBL" id="KRX22230.1"/>
    </source>
</evidence>
<dbReference type="InterPro" id="IPR042269">
    <property type="entry name" value="Ser_carbopepase_S28_SKS"/>
</dbReference>
<feature type="region of interest" description="Disordered" evidence="6">
    <location>
        <begin position="543"/>
        <end position="587"/>
    </location>
</feature>
<evidence type="ECO:0000256" key="6">
    <source>
        <dbReference type="SAM" id="MobiDB-lite"/>
    </source>
</evidence>
<dbReference type="InterPro" id="IPR029058">
    <property type="entry name" value="AB_hydrolase_fold"/>
</dbReference>
<proteinExistence type="inferred from homology"/>
<gene>
    <name evidence="9" type="primary">PRCP</name>
    <name evidence="9" type="ORF">T07_13954</name>
</gene>
<sequence length="1018" mass="115520">MVQLLKLRVLQFVMKAMFMFLVLLICNNILASAGGCSYNESWFENMPVDHFSFENSDTFRLRYLINTENWNSDGGPIFFYCGNEGSVEGFAENTGFMWENAKDFGAMVVFAEHRYYGKSLPFGNESSSNLGKLNSEQAMADYAVLINWLKTNITGAKNSAVIAFGGSYGGMLAAWMRTKYPHLVDGAIAASAPVAQFSGMTVCSSFSDITTEVYRNASPSCALSIKRSWPIIPEGRLDLAKMFRLCNETQFTSKKNVTQLVNWLTDIYGTLAMVNYPYATEFLKPVPAWPVKASDEDSVACQFLNDTEVGETELLHRIYSTISIYTNFTGKKPCNLLENDYGDSVDGKLWDYQACTEMVMPMCNTKDSMFEQSDWNLTEFSDECFEKFKVRPRPDWAIINYGGRKLESATNVVFSNGWLDPWRGGGIVNSHFRGVAALIVEDGAHHYDLRGSNSADTASVQTVRLLELGFIRKWIKNSSLRQNRPFYYTKGNAEQMNRNCPPGWNDPPPTIPISSNLTKFGSARELLRQRVVHPIEHAYPSSCASNSSTFNTEPSSSSELNRLPPMVSNKSTVPTTIFSHDDDPSGDVDIYTQQQQNSVEFTDEELLSKLSICLEKCSNIPSLSRENIIKRIQLLKEALEMSISSDCRMKLNQLVDYLSNERYKKAYELHSAMMLYHFEEVHTWMVGVKALILECLKEKHKNIVDQYKFWQVVKSPGSSKSKQFGKRKIHHTVRLRHINTLKAQLDAEYEVMKCLASPYLSKEEEEAWHLEYGTTDQQRANCGCFLNLTMYWFNYFHRKASSSSKQWIARHLRDPYVVRCRSENYRCRSAFKLLEIDDRFQILKPGMLVLDLGSSPGSWSQVLSRRVNSVKLGSKPFGKVFAVDRQPMEPLDGVTWLGPLDLSVGDSVNVLLQRRRSLTDGGEPLDAVVSDMAPNATGCASVDHERIVQLGFLSLSIAIRCLKLADRSFFLCKLWQGVEQWHFADEIKRHFGNFKIVKPTASRKESAELYFLARQFKG</sequence>
<dbReference type="Pfam" id="PF05577">
    <property type="entry name" value="Peptidase_S28"/>
    <property type="match status" value="1"/>
</dbReference>
<keyword evidence="10" id="KW-1185">Reference proteome</keyword>
<evidence type="ECO:0000259" key="8">
    <source>
        <dbReference type="Pfam" id="PF07304"/>
    </source>
</evidence>
<dbReference type="GO" id="GO:0004180">
    <property type="term" value="F:carboxypeptidase activity"/>
    <property type="evidence" value="ECO:0007669"/>
    <property type="project" value="UniProtKB-KW"/>
</dbReference>
<evidence type="ECO:0000313" key="10">
    <source>
        <dbReference type="Proteomes" id="UP000054630"/>
    </source>
</evidence>
<dbReference type="Gene3D" id="1.20.940.10">
    <property type="entry name" value="Functional domain of the splicing factor Prp18"/>
    <property type="match status" value="1"/>
</dbReference>
<name>A0A0V0S620_9BILA</name>
<dbReference type="AlphaFoldDB" id="A0A0V0S620"/>
<keyword evidence="9" id="KW-0121">Carboxypeptidase</keyword>
<dbReference type="Pfam" id="PF07304">
    <property type="entry name" value="SRA1"/>
    <property type="match status" value="1"/>
</dbReference>
<reference evidence="9 10" key="1">
    <citation type="submission" date="2015-01" db="EMBL/GenBank/DDBJ databases">
        <title>Evolution of Trichinella species and genotypes.</title>
        <authorList>
            <person name="Korhonen P.K."/>
            <person name="Edoardo P."/>
            <person name="Giuseppe L.R."/>
            <person name="Gasser R.B."/>
        </authorList>
    </citation>
    <scope>NUCLEOTIDE SEQUENCE [LARGE SCALE GENOMIC DNA]</scope>
    <source>
        <strain evidence="9">ISS37</strain>
    </source>
</reference>
<organism evidence="9 10">
    <name type="scientific">Trichinella nelsoni</name>
    <dbReference type="NCBI Taxonomy" id="6336"/>
    <lineage>
        <taxon>Eukaryota</taxon>
        <taxon>Metazoa</taxon>
        <taxon>Ecdysozoa</taxon>
        <taxon>Nematoda</taxon>
        <taxon>Enoplea</taxon>
        <taxon>Dorylaimia</taxon>
        <taxon>Trichinellida</taxon>
        <taxon>Trichinellidae</taxon>
        <taxon>Trichinella</taxon>
    </lineage>
</organism>
<dbReference type="Proteomes" id="UP000054630">
    <property type="component" value="Unassembled WGS sequence"/>
</dbReference>
<protein>
    <submittedName>
        <fullName evidence="9">Lysosomal Pro-X carboxypeptidase</fullName>
    </submittedName>
</protein>
<dbReference type="InterPro" id="IPR002877">
    <property type="entry name" value="RNA_MeTrfase_FtsJ_dom"/>
</dbReference>
<evidence type="ECO:0000256" key="5">
    <source>
        <dbReference type="ARBA" id="ARBA00023180"/>
    </source>
</evidence>